<dbReference type="PANTHER" id="PTHR30411">
    <property type="entry name" value="CYTOPLASMIC PROTEIN"/>
    <property type="match status" value="1"/>
</dbReference>
<keyword evidence="2" id="KW-0648">Protein biosynthesis</keyword>
<dbReference type="AlphaFoldDB" id="X0RPR8"/>
<dbReference type="Gene3D" id="3.90.960.10">
    <property type="entry name" value="YbaK/aminoacyl-tRNA synthetase-associated domain"/>
    <property type="match status" value="1"/>
</dbReference>
<dbReference type="GO" id="GO:0016829">
    <property type="term" value="F:lyase activity"/>
    <property type="evidence" value="ECO:0007669"/>
    <property type="project" value="UniProtKB-KW"/>
</dbReference>
<evidence type="ECO:0000259" key="4">
    <source>
        <dbReference type="Pfam" id="PF04073"/>
    </source>
</evidence>
<dbReference type="GO" id="GO:0006412">
    <property type="term" value="P:translation"/>
    <property type="evidence" value="ECO:0007669"/>
    <property type="project" value="UniProtKB-KW"/>
</dbReference>
<name>X0RPR8_9ZZZZ</name>
<gene>
    <name evidence="5" type="ORF">S01H1_15121</name>
</gene>
<dbReference type="InterPro" id="IPR007214">
    <property type="entry name" value="YbaK/aa-tRNA-synth-assoc-dom"/>
</dbReference>
<dbReference type="InterPro" id="IPR036754">
    <property type="entry name" value="YbaK/aa-tRNA-synt-asso_dom_sf"/>
</dbReference>
<evidence type="ECO:0000256" key="2">
    <source>
        <dbReference type="ARBA" id="ARBA00022917"/>
    </source>
</evidence>
<evidence type="ECO:0000313" key="5">
    <source>
        <dbReference type="EMBL" id="GAF70783.1"/>
    </source>
</evidence>
<dbReference type="NCBIfam" id="TIGR00011">
    <property type="entry name" value="YbaK_EbsC"/>
    <property type="match status" value="1"/>
</dbReference>
<reference evidence="5" key="1">
    <citation type="journal article" date="2014" name="Front. Microbiol.">
        <title>High frequency of phylogenetically diverse reductive dehalogenase-homologous genes in deep subseafloor sedimentary metagenomes.</title>
        <authorList>
            <person name="Kawai M."/>
            <person name="Futagami T."/>
            <person name="Toyoda A."/>
            <person name="Takaki Y."/>
            <person name="Nishi S."/>
            <person name="Hori S."/>
            <person name="Arai W."/>
            <person name="Tsubouchi T."/>
            <person name="Morono Y."/>
            <person name="Uchiyama I."/>
            <person name="Ito T."/>
            <person name="Fujiyama A."/>
            <person name="Inagaki F."/>
            <person name="Takami H."/>
        </authorList>
    </citation>
    <scope>NUCLEOTIDE SEQUENCE</scope>
    <source>
        <strain evidence="5">Expedition CK06-06</strain>
    </source>
</reference>
<dbReference type="SUPFAM" id="SSF55826">
    <property type="entry name" value="YbaK/ProRS associated domain"/>
    <property type="match status" value="1"/>
</dbReference>
<comment type="similarity">
    <text evidence="1">Belongs to the prolyl-tRNA editing family. YbaK/EbsC subfamily.</text>
</comment>
<accession>X0RPR8</accession>
<dbReference type="InterPro" id="IPR004369">
    <property type="entry name" value="Prolyl-tRNA_editing_YbaK/EbsC"/>
</dbReference>
<proteinExistence type="inferred from homology"/>
<dbReference type="Pfam" id="PF04073">
    <property type="entry name" value="tRNA_edit"/>
    <property type="match status" value="1"/>
</dbReference>
<sequence length="160" mass="17830">MTKEKFHTTQAIRTLKEHGVDFHLHPYKYEERGGTTVAARELQIDEHLAIKTLVMEDEKGDPFLVLMHGNKNVSTKALARVLGVKTVRPCDPHVAHKHTGYVVGGTSPFGTRKPLKVYTEASIMDLPKIYINAGKRGLLAEISPRDLERILNPTPVGITI</sequence>
<evidence type="ECO:0000256" key="1">
    <source>
        <dbReference type="ARBA" id="ARBA00009798"/>
    </source>
</evidence>
<dbReference type="PANTHER" id="PTHR30411:SF0">
    <property type="entry name" value="CYS-TRNA(PRO)_CYS-TRNA(CYS) DEACYLASE YBAK"/>
    <property type="match status" value="1"/>
</dbReference>
<organism evidence="5">
    <name type="scientific">marine sediment metagenome</name>
    <dbReference type="NCBI Taxonomy" id="412755"/>
    <lineage>
        <taxon>unclassified sequences</taxon>
        <taxon>metagenomes</taxon>
        <taxon>ecological metagenomes</taxon>
    </lineage>
</organism>
<dbReference type="EMBL" id="BARS01007892">
    <property type="protein sequence ID" value="GAF70783.1"/>
    <property type="molecule type" value="Genomic_DNA"/>
</dbReference>
<comment type="caution">
    <text evidence="5">The sequence shown here is derived from an EMBL/GenBank/DDBJ whole genome shotgun (WGS) entry which is preliminary data.</text>
</comment>
<dbReference type="GO" id="GO:0002161">
    <property type="term" value="F:aminoacyl-tRNA deacylase activity"/>
    <property type="evidence" value="ECO:0007669"/>
    <property type="project" value="InterPro"/>
</dbReference>
<dbReference type="PIRSF" id="PIRSF006181">
    <property type="entry name" value="EbsC_YbaK"/>
    <property type="match status" value="1"/>
</dbReference>
<keyword evidence="3" id="KW-0456">Lyase</keyword>
<evidence type="ECO:0000256" key="3">
    <source>
        <dbReference type="ARBA" id="ARBA00023239"/>
    </source>
</evidence>
<feature type="domain" description="YbaK/aminoacyl-tRNA synthetase-associated" evidence="4">
    <location>
        <begin position="37"/>
        <end position="149"/>
    </location>
</feature>
<dbReference type="CDD" id="cd00002">
    <property type="entry name" value="YbaK_deacylase"/>
    <property type="match status" value="1"/>
</dbReference>
<protein>
    <recommendedName>
        <fullName evidence="4">YbaK/aminoacyl-tRNA synthetase-associated domain-containing protein</fullName>
    </recommendedName>
</protein>